<name>A0A2P5DRD9_TREOI</name>
<evidence type="ECO:0000313" key="2">
    <source>
        <dbReference type="EMBL" id="PON75856.1"/>
    </source>
</evidence>
<evidence type="ECO:0000256" key="1">
    <source>
        <dbReference type="SAM" id="MobiDB-lite"/>
    </source>
</evidence>
<accession>A0A2P5DRD9</accession>
<feature type="compositionally biased region" description="Low complexity" evidence="1">
    <location>
        <begin position="34"/>
        <end position="52"/>
    </location>
</feature>
<sequence>MTDPPLRTTSLRLDPSCLMLALVAKSTMSSLVSATFPTPASPLTSPSPSPRAGSTPASEALHRARALNWRNDWVGSGTCGGQG</sequence>
<gene>
    <name evidence="2" type="ORF">TorRG33x02_244700</name>
</gene>
<dbReference type="Proteomes" id="UP000237000">
    <property type="component" value="Unassembled WGS sequence"/>
</dbReference>
<reference evidence="3" key="1">
    <citation type="submission" date="2016-06" db="EMBL/GenBank/DDBJ databases">
        <title>Parallel loss of symbiosis genes in relatives of nitrogen-fixing non-legume Parasponia.</title>
        <authorList>
            <person name="Van Velzen R."/>
            <person name="Holmer R."/>
            <person name="Bu F."/>
            <person name="Rutten L."/>
            <person name="Van Zeijl A."/>
            <person name="Liu W."/>
            <person name="Santuari L."/>
            <person name="Cao Q."/>
            <person name="Sharma T."/>
            <person name="Shen D."/>
            <person name="Roswanjaya Y."/>
            <person name="Wardhani T."/>
            <person name="Kalhor M.S."/>
            <person name="Jansen J."/>
            <person name="Van den Hoogen J."/>
            <person name="Gungor B."/>
            <person name="Hartog M."/>
            <person name="Hontelez J."/>
            <person name="Verver J."/>
            <person name="Yang W.-C."/>
            <person name="Schijlen E."/>
            <person name="Repin R."/>
            <person name="Schilthuizen M."/>
            <person name="Schranz E."/>
            <person name="Heidstra R."/>
            <person name="Miyata K."/>
            <person name="Fedorova E."/>
            <person name="Kohlen W."/>
            <person name="Bisseling T."/>
            <person name="Smit S."/>
            <person name="Geurts R."/>
        </authorList>
    </citation>
    <scope>NUCLEOTIDE SEQUENCE [LARGE SCALE GENOMIC DNA]</scope>
    <source>
        <strain evidence="3">cv. RG33-2</strain>
    </source>
</reference>
<protein>
    <submittedName>
        <fullName evidence="2">Uncharacterized protein</fullName>
    </submittedName>
</protein>
<comment type="caution">
    <text evidence="2">The sequence shown here is derived from an EMBL/GenBank/DDBJ whole genome shotgun (WGS) entry which is preliminary data.</text>
</comment>
<organism evidence="2 3">
    <name type="scientific">Trema orientale</name>
    <name type="common">Charcoal tree</name>
    <name type="synonym">Celtis orientalis</name>
    <dbReference type="NCBI Taxonomy" id="63057"/>
    <lineage>
        <taxon>Eukaryota</taxon>
        <taxon>Viridiplantae</taxon>
        <taxon>Streptophyta</taxon>
        <taxon>Embryophyta</taxon>
        <taxon>Tracheophyta</taxon>
        <taxon>Spermatophyta</taxon>
        <taxon>Magnoliopsida</taxon>
        <taxon>eudicotyledons</taxon>
        <taxon>Gunneridae</taxon>
        <taxon>Pentapetalae</taxon>
        <taxon>rosids</taxon>
        <taxon>fabids</taxon>
        <taxon>Rosales</taxon>
        <taxon>Cannabaceae</taxon>
        <taxon>Trema</taxon>
    </lineage>
</organism>
<dbReference type="EMBL" id="JXTC01000254">
    <property type="protein sequence ID" value="PON75856.1"/>
    <property type="molecule type" value="Genomic_DNA"/>
</dbReference>
<evidence type="ECO:0000313" key="3">
    <source>
        <dbReference type="Proteomes" id="UP000237000"/>
    </source>
</evidence>
<proteinExistence type="predicted"/>
<keyword evidence="3" id="KW-1185">Reference proteome</keyword>
<feature type="region of interest" description="Disordered" evidence="1">
    <location>
        <begin position="34"/>
        <end position="60"/>
    </location>
</feature>
<dbReference type="AlphaFoldDB" id="A0A2P5DRD9"/>
<dbReference type="InParanoid" id="A0A2P5DRD9"/>